<proteinExistence type="inferred from homology"/>
<comment type="similarity">
    <text evidence="1">Belongs to the bystin family.</text>
</comment>
<evidence type="ECO:0000313" key="3">
    <source>
        <dbReference type="Proteomes" id="UP001162131"/>
    </source>
</evidence>
<dbReference type="PANTHER" id="PTHR12821:SF0">
    <property type="entry name" value="BYSTIN"/>
    <property type="match status" value="1"/>
</dbReference>
<evidence type="ECO:0000313" key="2">
    <source>
        <dbReference type="EMBL" id="CAG9316807.1"/>
    </source>
</evidence>
<evidence type="ECO:0008006" key="4">
    <source>
        <dbReference type="Google" id="ProtNLM"/>
    </source>
</evidence>
<evidence type="ECO:0000256" key="1">
    <source>
        <dbReference type="ARBA" id="ARBA00007114"/>
    </source>
</evidence>
<dbReference type="PANTHER" id="PTHR12821">
    <property type="entry name" value="BYSTIN"/>
    <property type="match status" value="1"/>
</dbReference>
<dbReference type="InterPro" id="IPR007955">
    <property type="entry name" value="Bystin"/>
</dbReference>
<dbReference type="GO" id="GO:0030688">
    <property type="term" value="C:preribosome, small subunit precursor"/>
    <property type="evidence" value="ECO:0007669"/>
    <property type="project" value="TreeGrafter"/>
</dbReference>
<dbReference type="Pfam" id="PF05291">
    <property type="entry name" value="Bystin"/>
    <property type="match status" value="1"/>
</dbReference>
<gene>
    <name evidence="2" type="ORF">BSTOLATCC_MIC16907</name>
</gene>
<dbReference type="Proteomes" id="UP001162131">
    <property type="component" value="Unassembled WGS sequence"/>
</dbReference>
<comment type="caution">
    <text evidence="2">The sequence shown here is derived from an EMBL/GenBank/DDBJ whole genome shotgun (WGS) entry which is preliminary data.</text>
</comment>
<protein>
    <recommendedName>
        <fullName evidence="4">Bystin</fullName>
    </recommendedName>
</protein>
<dbReference type="EMBL" id="CAJZBQ010000016">
    <property type="protein sequence ID" value="CAG9316807.1"/>
    <property type="molecule type" value="Genomic_DNA"/>
</dbReference>
<dbReference type="GO" id="GO:0030515">
    <property type="term" value="F:snoRNA binding"/>
    <property type="evidence" value="ECO:0007669"/>
    <property type="project" value="TreeGrafter"/>
</dbReference>
<dbReference type="AlphaFoldDB" id="A0AAU9ISU9"/>
<organism evidence="2 3">
    <name type="scientific">Blepharisma stoltei</name>
    <dbReference type="NCBI Taxonomy" id="1481888"/>
    <lineage>
        <taxon>Eukaryota</taxon>
        <taxon>Sar</taxon>
        <taxon>Alveolata</taxon>
        <taxon>Ciliophora</taxon>
        <taxon>Postciliodesmatophora</taxon>
        <taxon>Heterotrichea</taxon>
        <taxon>Heterotrichida</taxon>
        <taxon>Blepharismidae</taxon>
        <taxon>Blepharisma</taxon>
    </lineage>
</organism>
<dbReference type="GO" id="GO:0005730">
    <property type="term" value="C:nucleolus"/>
    <property type="evidence" value="ECO:0007669"/>
    <property type="project" value="TreeGrafter"/>
</dbReference>
<name>A0AAU9ISU9_9CILI</name>
<accession>A0AAU9ISU9</accession>
<reference evidence="2" key="1">
    <citation type="submission" date="2021-09" db="EMBL/GenBank/DDBJ databases">
        <authorList>
            <consortium name="AG Swart"/>
            <person name="Singh M."/>
            <person name="Singh A."/>
            <person name="Seah K."/>
            <person name="Emmerich C."/>
        </authorList>
    </citation>
    <scope>NUCLEOTIDE SEQUENCE</scope>
    <source>
        <strain evidence="2">ATCC30299</strain>
    </source>
</reference>
<dbReference type="GO" id="GO:0005737">
    <property type="term" value="C:cytoplasm"/>
    <property type="evidence" value="ECO:0007669"/>
    <property type="project" value="TreeGrafter"/>
</dbReference>
<sequence length="224" mass="25724">MGKTNRTKHVKVSHKDTVLKRKIEEPKEKIKDPEDLIDAEGFICLPASEEVPEEVENELQAFRANRVTFNTELSEKLKDTSSLDPKIKDVYSKVGKILRGYRSGKLPNAFKIIPGLEKWMEILELTSPDDWSPQAVYQATKIFVSSMGPKQSQKFLYRTLYNAAKKDIQKHKKLNYHHYLALKKAFYKPAAWIRGILFPLCEEDCTLKEATIIGSVISKVCAWH</sequence>
<dbReference type="GO" id="GO:0006364">
    <property type="term" value="P:rRNA processing"/>
    <property type="evidence" value="ECO:0007669"/>
    <property type="project" value="TreeGrafter"/>
</dbReference>
<keyword evidence="3" id="KW-1185">Reference proteome</keyword>